<dbReference type="RefSeq" id="XP_033668329.1">
    <property type="nucleotide sequence ID" value="XM_033812563.1"/>
</dbReference>
<dbReference type="EMBL" id="ML993593">
    <property type="protein sequence ID" value="KAF2167440.1"/>
    <property type="molecule type" value="Genomic_DNA"/>
</dbReference>
<keyword evidence="2" id="KW-1185">Reference proteome</keyword>
<name>A0A6A6CMQ9_ZASCE</name>
<proteinExistence type="predicted"/>
<dbReference type="AlphaFoldDB" id="A0A6A6CMQ9"/>
<evidence type="ECO:0000313" key="2">
    <source>
        <dbReference type="Proteomes" id="UP000799537"/>
    </source>
</evidence>
<organism evidence="1 2">
    <name type="scientific">Zasmidium cellare ATCC 36951</name>
    <dbReference type="NCBI Taxonomy" id="1080233"/>
    <lineage>
        <taxon>Eukaryota</taxon>
        <taxon>Fungi</taxon>
        <taxon>Dikarya</taxon>
        <taxon>Ascomycota</taxon>
        <taxon>Pezizomycotina</taxon>
        <taxon>Dothideomycetes</taxon>
        <taxon>Dothideomycetidae</taxon>
        <taxon>Mycosphaerellales</taxon>
        <taxon>Mycosphaerellaceae</taxon>
        <taxon>Zasmidium</taxon>
    </lineage>
</organism>
<protein>
    <submittedName>
        <fullName evidence="1">Uncharacterized protein</fullName>
    </submittedName>
</protein>
<sequence>MRSFSHKASNTVDAFRYPVHSSGHFTTTFFAPILGTKVLQNRLSQPPIPDHAWILVHSLAGSEDLDSQGLEVQHLHPSQLLDHQQPRRILRDQLLPLRRLWIAIDHVPWNRDLHAEHLQQVPSMEWWEEERVLVSARLTHPERVAEEVESSADDEVLVNTAATIFHRVGADLLNDAVGDFDRKAEEGLDFFGRFEFLHRYGLHAGVATLHTRHVEQSCACGEVRRSNDRRDNVDESMEVS</sequence>
<accession>A0A6A6CMQ9</accession>
<reference evidence="1" key="1">
    <citation type="journal article" date="2020" name="Stud. Mycol.">
        <title>101 Dothideomycetes genomes: a test case for predicting lifestyles and emergence of pathogens.</title>
        <authorList>
            <person name="Haridas S."/>
            <person name="Albert R."/>
            <person name="Binder M."/>
            <person name="Bloem J."/>
            <person name="Labutti K."/>
            <person name="Salamov A."/>
            <person name="Andreopoulos B."/>
            <person name="Baker S."/>
            <person name="Barry K."/>
            <person name="Bills G."/>
            <person name="Bluhm B."/>
            <person name="Cannon C."/>
            <person name="Castanera R."/>
            <person name="Culley D."/>
            <person name="Daum C."/>
            <person name="Ezra D."/>
            <person name="Gonzalez J."/>
            <person name="Henrissat B."/>
            <person name="Kuo A."/>
            <person name="Liang C."/>
            <person name="Lipzen A."/>
            <person name="Lutzoni F."/>
            <person name="Magnuson J."/>
            <person name="Mondo S."/>
            <person name="Nolan M."/>
            <person name="Ohm R."/>
            <person name="Pangilinan J."/>
            <person name="Park H.-J."/>
            <person name="Ramirez L."/>
            <person name="Alfaro M."/>
            <person name="Sun H."/>
            <person name="Tritt A."/>
            <person name="Yoshinaga Y."/>
            <person name="Zwiers L.-H."/>
            <person name="Turgeon B."/>
            <person name="Goodwin S."/>
            <person name="Spatafora J."/>
            <person name="Crous P."/>
            <person name="Grigoriev I."/>
        </authorList>
    </citation>
    <scope>NUCLEOTIDE SEQUENCE</scope>
    <source>
        <strain evidence="1">ATCC 36951</strain>
    </source>
</reference>
<evidence type="ECO:0000313" key="1">
    <source>
        <dbReference type="EMBL" id="KAF2167440.1"/>
    </source>
</evidence>
<dbReference type="GeneID" id="54565835"/>
<gene>
    <name evidence="1" type="ORF">M409DRAFT_54039</name>
</gene>
<dbReference type="Proteomes" id="UP000799537">
    <property type="component" value="Unassembled WGS sequence"/>
</dbReference>